<feature type="transmembrane region" description="Helical" evidence="7">
    <location>
        <begin position="71"/>
        <end position="98"/>
    </location>
</feature>
<keyword evidence="2 7" id="KW-0812">Transmembrane</keyword>
<keyword evidence="4 7" id="KW-0472">Membrane</keyword>
<evidence type="ECO:0000256" key="3">
    <source>
        <dbReference type="ARBA" id="ARBA00022989"/>
    </source>
</evidence>
<dbReference type="Gene3D" id="2.20.200.10">
    <property type="entry name" value="Outer membrane efflux proteins (OEP)"/>
    <property type="match status" value="1"/>
</dbReference>
<dbReference type="InterPro" id="IPR010131">
    <property type="entry name" value="MdtP/NodT-like"/>
</dbReference>
<feature type="transmembrane region" description="Helical" evidence="7">
    <location>
        <begin position="1206"/>
        <end position="1228"/>
    </location>
</feature>
<dbReference type="InterPro" id="IPR058625">
    <property type="entry name" value="MdtA-like_BSH"/>
</dbReference>
<evidence type="ECO:0000256" key="7">
    <source>
        <dbReference type="SAM" id="Phobius"/>
    </source>
</evidence>
<feature type="transmembrane region" description="Helical" evidence="7">
    <location>
        <begin position="921"/>
        <end position="940"/>
    </location>
</feature>
<keyword evidence="1" id="KW-1003">Cell membrane</keyword>
<dbReference type="InterPro" id="IPR012451">
    <property type="entry name" value="DUF1656"/>
</dbReference>
<feature type="domain" description="p-hydroxybenzoic acid efflux pump subunit AaeA-like beta-barrel" evidence="9">
    <location>
        <begin position="262"/>
        <end position="358"/>
    </location>
</feature>
<sequence length="1686" mass="182598">MRQRLQPVAVVLFHLPFPIPPPPLPMPGEFSLHGVFVPTLLGLMVLAYLVNSGLHALLQRAGAYRHVWHPALFNLALYGIVLGLLFHLLPVIVALLVLRQLWVYYMDEPWTRDAHVGADVVQVAPDVSGLVETVQVADNQAVKKGDLLFVIDRARYRIALEQSRASLAERQASVAQLRREIGRDRSLQDLVAAEDAEVRRAKLQAAQAALATAQAAVDLAELNLARTEVRAPADGRVNDRTMRVGDYVVAGKPVLALLDTGSFRIDGYFEETRLRGVAPGQRVDIRLMGEDTPLHGHVESIAAGIEDRYRSNGSTLLPNVTPAFDWVRLAQRIPVRIAIDEVPAGVELIAGRTATVTVDTGRHVQNKKAGAAPTQAGLLAACKTVGPDYALPEGSAFKRPQANATFIDTRNPQVAANQALPARWWSLYNDPVLDGLITQALRDNVELKAADAHLRRAAAVYEQAMDAGGFEYEAEAGVSRAQLSAESFLQEHELPVINLADGKFAVSYQFDLFGKLKRGAEAARADEQSVAAARDLAQVSVVAEVADSYLEICHANHELHVAEHSLQLQQRSRSVTQRLISAGRGTPPELARANAQVALLEAALPPLQAQRSAAAYSLAALLGQTPGQLPAGVIDCAHAPTLAQPLPVGDGRALLQRRPDIRQAERKLASATARIGVATAELYPDIRLGASVGAAGLLEDFGQPMTQQWSFGPLISWTLPSSGTHARIHAAEAGADAALAEFDHAVLQALRETQTALDRYAQDLRRLQSLKVAQEQAALAAEQNRRLYQGGRTPYLSSLDADRSLASSDATLAAAEAQVSRDQIHLFLVLGGGWQDNATATASPTTAWLFSIKTYLAAIVALYIAMAGNLSRPYWAMGTVYIVSQPLLGPTRAKGVYRILGTLAAGLATLLMLPALVETPLVLSAAMSIWLAACLFLALLNRGPRGYAFLLAGYTTAFIGFPAVTSPETIFDTVVARSEEIILGTVVAVLFASLLFPASVRPMLGARIGNWMEDAAQWCRQILERGRAHAPRNRLAADLVQFEALIEFLRRDDPRHAGAAVSMERLRERMLLLLPVLSSIADRLSALRSDGQTLPEGLPTLVDDIHDWIDTPSSASDYARLRARISALKPQVDRDLQHLQLASLLLRLEELHLQLASLLLRLEELVDLWQDCRTLQHAIDQGTAPLDRAHYRIRTERTATDKHVDYGMALFSALSAGVALMSYCVLWIGLGWEGGGNGAMMAAVTAAFFAAQDDPAPSMVSFLVWAMVASLVAGVYLFGVFPAVHDFGLLALVLAVVFLPLGLLLHHPKSALFALPLTVNLAALLSLQNTYSANVQTFANSSIAMFIGIGFAVVMTRLFRSVGAEWTARRLVRQGWTTLAEAAEGRGQQDRQRFAARMLDLLGLLAPRLAATPEGSDIASVDMLNEARIGLNILQLRRARLELPERSREAVEHILEEVAVHYRRQIAARKPIVAAEALRERLDTSLGRVGSVAACKARDEALMGLVGLRFALFPEAKALAPGLLAAEGPQPPRSGVGSFASSEGSDPCAAQDGSMSYDMMVFEASVAPREAAAFIAWFEKQAQWGERHEYDDPAVSSPALQAWFAEMAQEFPPMNGPLSNDDDDRAEVTEYSIGRDVIYGAFAYPVAERAHGRVQDLAEKHGVGFFDVSADEAAIVYPDGLVLIAE</sequence>
<feature type="transmembrane region" description="Helical" evidence="7">
    <location>
        <begin position="947"/>
        <end position="965"/>
    </location>
</feature>
<evidence type="ECO:0000256" key="6">
    <source>
        <dbReference type="SAM" id="MobiDB-lite"/>
    </source>
</evidence>
<dbReference type="SUPFAM" id="SSF111369">
    <property type="entry name" value="HlyD-like secretion proteins"/>
    <property type="match status" value="1"/>
</dbReference>
<dbReference type="Gene3D" id="2.40.30.170">
    <property type="match status" value="1"/>
</dbReference>
<feature type="transmembrane region" description="Helical" evidence="7">
    <location>
        <begin position="1287"/>
        <end position="1305"/>
    </location>
</feature>
<gene>
    <name evidence="10" type="ORF">H2204_015262</name>
</gene>
<feature type="transmembrane region" description="Helical" evidence="7">
    <location>
        <begin position="896"/>
        <end position="915"/>
    </location>
</feature>
<dbReference type="PANTHER" id="PTHR30203">
    <property type="entry name" value="OUTER MEMBRANE CATION EFFLUX PROTEIN"/>
    <property type="match status" value="1"/>
</dbReference>
<evidence type="ECO:0000256" key="4">
    <source>
        <dbReference type="ARBA" id="ARBA00023136"/>
    </source>
</evidence>
<evidence type="ECO:0000256" key="1">
    <source>
        <dbReference type="ARBA" id="ARBA00022475"/>
    </source>
</evidence>
<dbReference type="InterPro" id="IPR003423">
    <property type="entry name" value="OMP_efflux"/>
</dbReference>
<feature type="transmembrane region" description="Helical" evidence="7">
    <location>
        <begin position="981"/>
        <end position="1000"/>
    </location>
</feature>
<dbReference type="Pfam" id="PF25917">
    <property type="entry name" value="BSH_RND"/>
    <property type="match status" value="1"/>
</dbReference>
<feature type="transmembrane region" description="Helical" evidence="7">
    <location>
        <begin position="30"/>
        <end position="50"/>
    </location>
</feature>
<dbReference type="Gene3D" id="1.20.1600.10">
    <property type="entry name" value="Outer membrane efflux proteins (OEP)"/>
    <property type="match status" value="1"/>
</dbReference>
<evidence type="ECO:0000256" key="2">
    <source>
        <dbReference type="ARBA" id="ARBA00022692"/>
    </source>
</evidence>
<feature type="coiled-coil region" evidence="5">
    <location>
        <begin position="750"/>
        <end position="784"/>
    </location>
</feature>
<dbReference type="GO" id="GO:0015562">
    <property type="term" value="F:efflux transmembrane transporter activity"/>
    <property type="evidence" value="ECO:0007669"/>
    <property type="project" value="InterPro"/>
</dbReference>
<organism evidence="10">
    <name type="scientific">Knufia peltigerae</name>
    <dbReference type="NCBI Taxonomy" id="1002370"/>
    <lineage>
        <taxon>Eukaryota</taxon>
        <taxon>Fungi</taxon>
        <taxon>Dikarya</taxon>
        <taxon>Ascomycota</taxon>
        <taxon>Pezizomycotina</taxon>
        <taxon>Eurotiomycetes</taxon>
        <taxon>Chaetothyriomycetidae</taxon>
        <taxon>Chaetothyriales</taxon>
        <taxon>Trichomeriaceae</taxon>
        <taxon>Knufia</taxon>
    </lineage>
</organism>
<evidence type="ECO:0000259" key="8">
    <source>
        <dbReference type="Pfam" id="PF25917"/>
    </source>
</evidence>
<dbReference type="Pfam" id="PF25963">
    <property type="entry name" value="Beta-barrel_AAEA"/>
    <property type="match status" value="1"/>
</dbReference>
<evidence type="ECO:0000256" key="5">
    <source>
        <dbReference type="SAM" id="Coils"/>
    </source>
</evidence>
<feature type="region of interest" description="Disordered" evidence="6">
    <location>
        <begin position="1527"/>
        <end position="1547"/>
    </location>
</feature>
<dbReference type="InterPro" id="IPR006143">
    <property type="entry name" value="RND_pump_MFP"/>
</dbReference>
<reference evidence="10" key="1">
    <citation type="submission" date="2022-10" db="EMBL/GenBank/DDBJ databases">
        <title>Culturing micro-colonial fungi from biological soil crusts in the Mojave desert and describing Neophaeococcomyces mojavensis, and introducing the new genera and species Taxawa tesnikishii.</title>
        <authorList>
            <person name="Kurbessoian T."/>
            <person name="Stajich J.E."/>
        </authorList>
    </citation>
    <scope>NUCLEOTIDE SEQUENCE</scope>
    <source>
        <strain evidence="10">TK_35</strain>
    </source>
</reference>
<feature type="transmembrane region" description="Helical" evidence="7">
    <location>
        <begin position="1263"/>
        <end position="1281"/>
    </location>
</feature>
<feature type="domain" description="Multidrug resistance protein MdtA-like barrel-sandwich hybrid" evidence="8">
    <location>
        <begin position="120"/>
        <end position="257"/>
    </location>
</feature>
<evidence type="ECO:0000313" key="10">
    <source>
        <dbReference type="EMBL" id="KAJ9611016.1"/>
    </source>
</evidence>
<dbReference type="PANTHER" id="PTHR30203:SF21">
    <property type="entry name" value="OUTER MEMBRANE COMPONENT OF MULTIDRUG EFFLUX PUMP-RELATED"/>
    <property type="match status" value="1"/>
</dbReference>
<feature type="transmembrane region" description="Helical" evidence="7">
    <location>
        <begin position="1312"/>
        <end position="1331"/>
    </location>
</feature>
<dbReference type="EMBL" id="JAPDRN010000230">
    <property type="protein sequence ID" value="KAJ9611016.1"/>
    <property type="molecule type" value="Genomic_DNA"/>
</dbReference>
<keyword evidence="3 7" id="KW-1133">Transmembrane helix</keyword>
<dbReference type="GO" id="GO:0005886">
    <property type="term" value="C:plasma membrane"/>
    <property type="evidence" value="ECO:0007669"/>
    <property type="project" value="InterPro"/>
</dbReference>
<proteinExistence type="predicted"/>
<dbReference type="NCBIfam" id="TIGR01730">
    <property type="entry name" value="RND_mfp"/>
    <property type="match status" value="1"/>
</dbReference>
<feature type="transmembrane region" description="Helical" evidence="7">
    <location>
        <begin position="1337"/>
        <end position="1359"/>
    </location>
</feature>
<feature type="transmembrane region" description="Helical" evidence="7">
    <location>
        <begin position="855"/>
        <end position="875"/>
    </location>
</feature>
<dbReference type="SUPFAM" id="SSF56954">
    <property type="entry name" value="Outer membrane efflux proteins (OEP)"/>
    <property type="match status" value="1"/>
</dbReference>
<dbReference type="Pfam" id="PF07869">
    <property type="entry name" value="DUF1656"/>
    <property type="match status" value="1"/>
</dbReference>
<dbReference type="InterPro" id="IPR058634">
    <property type="entry name" value="AaeA-lik-b-barrel"/>
</dbReference>
<accession>A0AA38XDC3</accession>
<dbReference type="Gene3D" id="2.40.50.100">
    <property type="match status" value="1"/>
</dbReference>
<protein>
    <submittedName>
        <fullName evidence="10">Uncharacterized protein</fullName>
    </submittedName>
</protein>
<feature type="coiled-coil region" evidence="5">
    <location>
        <begin position="160"/>
        <end position="230"/>
    </location>
</feature>
<dbReference type="Pfam" id="PF04632">
    <property type="entry name" value="FUSC"/>
    <property type="match status" value="1"/>
</dbReference>
<evidence type="ECO:0000259" key="9">
    <source>
        <dbReference type="Pfam" id="PF25963"/>
    </source>
</evidence>
<dbReference type="InterPro" id="IPR006726">
    <property type="entry name" value="PHBA_efflux_AaeB/fusaric-R"/>
</dbReference>
<keyword evidence="5" id="KW-0175">Coiled coil</keyword>
<dbReference type="NCBIfam" id="TIGR01845">
    <property type="entry name" value="outer_NodT"/>
    <property type="match status" value="1"/>
</dbReference>
<comment type="caution">
    <text evidence="10">The sequence shown here is derived from an EMBL/GenBank/DDBJ whole genome shotgun (WGS) entry which is preliminary data.</text>
</comment>
<dbReference type="Pfam" id="PF02321">
    <property type="entry name" value="OEP"/>
    <property type="match status" value="2"/>
</dbReference>
<name>A0AA38XDC3_9EURO</name>